<comment type="caution">
    <text evidence="1">The sequence shown here is derived from an EMBL/GenBank/DDBJ whole genome shotgun (WGS) entry which is preliminary data.</text>
</comment>
<reference evidence="1" key="1">
    <citation type="submission" date="2023-06" db="EMBL/GenBank/DDBJ databases">
        <title>Genomic of Parafulvivirga corallium.</title>
        <authorList>
            <person name="Wang G."/>
        </authorList>
    </citation>
    <scope>NUCLEOTIDE SEQUENCE</scope>
    <source>
        <strain evidence="1">BMA10</strain>
    </source>
</reference>
<gene>
    <name evidence="1" type="ORF">QQ008_14130</name>
</gene>
<name>A0ABT8KP69_9BACT</name>
<evidence type="ECO:0000313" key="2">
    <source>
        <dbReference type="Proteomes" id="UP001172082"/>
    </source>
</evidence>
<protein>
    <submittedName>
        <fullName evidence="1">Uncharacterized protein</fullName>
    </submittedName>
</protein>
<evidence type="ECO:0000313" key="1">
    <source>
        <dbReference type="EMBL" id="MDN5202521.1"/>
    </source>
</evidence>
<sequence>MKYLITFFFKKTLLLSIIALSLTQLAWSQDEDNTPVLELSPNTNTLRGDVIYGRHFIIRGSTKQPFKKNADLIHLRIRKKGATTNKFEGFWWRTEDGDKGNDFEFYINTVLEFETDYVFSFAFYRSKKIEEGSATAILNAVKAEYEQMIKNQESFELTAKDIQESINIAITSFLRDRGIYTFEDSLNLSQSPQIDVSEVIEESALDPIANQIRNIDDLLIINENIISYEKKIRKYILDGTFRKAGERLASLNGAAGAPAPGAIGLGHITATTITTADCNALINLSDVAGFKAIDFSVTGGDYAPVFQILGEIDAGTVDVPSDVSMEQSTTFKFIADMMELQGNLLSNETEKSRRVGLLDTEATKLESELDKLLGELTIGLKALNSYETQGSTTPSTKEAVEAIRIGTTFGGSIVFLDVFGQSRQDAISYVGLKFFLSPVDKRIADPYIGKDGIFKKTSILVGFQTGGDLNYKGQELLDAVGIKPILGFSYDINRYISVDIGSIFFIQPSISPLTNSEELKSALIVGISLDADALNRFRALFTSDNYKINPK</sequence>
<dbReference type="EMBL" id="JAUJEA010000004">
    <property type="protein sequence ID" value="MDN5202521.1"/>
    <property type="molecule type" value="Genomic_DNA"/>
</dbReference>
<accession>A0ABT8KP69</accession>
<keyword evidence="2" id="KW-1185">Reference proteome</keyword>
<proteinExistence type="predicted"/>
<dbReference type="RefSeq" id="WP_346752545.1">
    <property type="nucleotide sequence ID" value="NZ_JAUJEA010000004.1"/>
</dbReference>
<organism evidence="1 2">
    <name type="scientific">Splendidivirga corallicola</name>
    <dbReference type="NCBI Taxonomy" id="3051826"/>
    <lineage>
        <taxon>Bacteria</taxon>
        <taxon>Pseudomonadati</taxon>
        <taxon>Bacteroidota</taxon>
        <taxon>Cytophagia</taxon>
        <taxon>Cytophagales</taxon>
        <taxon>Splendidivirgaceae</taxon>
        <taxon>Splendidivirga</taxon>
    </lineage>
</organism>
<dbReference type="Proteomes" id="UP001172082">
    <property type="component" value="Unassembled WGS sequence"/>
</dbReference>